<dbReference type="SMART" id="SM00062">
    <property type="entry name" value="PBPb"/>
    <property type="match status" value="1"/>
</dbReference>
<keyword evidence="8" id="KW-0325">Glycoprotein</keyword>
<evidence type="ECO:0000256" key="4">
    <source>
        <dbReference type="ARBA" id="ARBA00022989"/>
    </source>
</evidence>
<dbReference type="Pfam" id="PF00060">
    <property type="entry name" value="Lig_chan"/>
    <property type="match status" value="1"/>
</dbReference>
<organism evidence="14 15">
    <name type="scientific">Pseudaminobacter salicylatoxidans</name>
    <dbReference type="NCBI Taxonomy" id="93369"/>
    <lineage>
        <taxon>Bacteria</taxon>
        <taxon>Pseudomonadati</taxon>
        <taxon>Pseudomonadota</taxon>
        <taxon>Alphaproteobacteria</taxon>
        <taxon>Hyphomicrobiales</taxon>
        <taxon>Phyllobacteriaceae</taxon>
        <taxon>Pseudaminobacter</taxon>
    </lineage>
</organism>
<dbReference type="Gene3D" id="1.10.287.70">
    <property type="match status" value="1"/>
</dbReference>
<dbReference type="InterPro" id="IPR001638">
    <property type="entry name" value="Solute-binding_3/MltF_N"/>
</dbReference>
<evidence type="ECO:0000256" key="10">
    <source>
        <dbReference type="SAM" id="Phobius"/>
    </source>
</evidence>
<evidence type="ECO:0000313" key="15">
    <source>
        <dbReference type="Proteomes" id="UP000245396"/>
    </source>
</evidence>
<feature type="transmembrane region" description="Helical" evidence="10">
    <location>
        <begin position="213"/>
        <end position="233"/>
    </location>
</feature>
<evidence type="ECO:0000259" key="13">
    <source>
        <dbReference type="SMART" id="SM00079"/>
    </source>
</evidence>
<dbReference type="AlphaFoldDB" id="A0A316C1F4"/>
<dbReference type="SUPFAM" id="SSF81324">
    <property type="entry name" value="Voltage-gated potassium channels"/>
    <property type="match status" value="1"/>
</dbReference>
<feature type="chain" id="PRO_5016233384" evidence="11">
    <location>
        <begin position="34"/>
        <end position="371"/>
    </location>
</feature>
<dbReference type="InterPro" id="IPR015683">
    <property type="entry name" value="Ionotropic_Glu_rcpt"/>
</dbReference>
<dbReference type="Gene3D" id="3.40.190.10">
    <property type="entry name" value="Periplasmic binding protein-like II"/>
    <property type="match status" value="2"/>
</dbReference>
<keyword evidence="11" id="KW-0732">Signal</keyword>
<reference evidence="14 15" key="1">
    <citation type="submission" date="2018-05" db="EMBL/GenBank/DDBJ databases">
        <title>Genomic Encyclopedia of Type Strains, Phase IV (KMG-IV): sequencing the most valuable type-strain genomes for metagenomic binning, comparative biology and taxonomic classification.</title>
        <authorList>
            <person name="Goeker M."/>
        </authorList>
    </citation>
    <scope>NUCLEOTIDE SEQUENCE [LARGE SCALE GENOMIC DNA]</scope>
    <source>
        <strain evidence="14 15">DSM 6986</strain>
    </source>
</reference>
<gene>
    <name evidence="14" type="ORF">C7441_109124</name>
</gene>
<keyword evidence="9" id="KW-0407">Ion channel</keyword>
<dbReference type="OrthoDB" id="9799090at2"/>
<dbReference type="GO" id="GO:0016020">
    <property type="term" value="C:membrane"/>
    <property type="evidence" value="ECO:0007669"/>
    <property type="project" value="UniProtKB-SubCell"/>
</dbReference>
<evidence type="ECO:0000256" key="7">
    <source>
        <dbReference type="ARBA" id="ARBA00023170"/>
    </source>
</evidence>
<dbReference type="PANTHER" id="PTHR18966">
    <property type="entry name" value="IONOTROPIC GLUTAMATE RECEPTOR"/>
    <property type="match status" value="1"/>
</dbReference>
<feature type="domain" description="Solute-binding protein family 3/N-terminal" evidence="12">
    <location>
        <begin position="42"/>
        <end position="370"/>
    </location>
</feature>
<dbReference type="GO" id="GO:0015276">
    <property type="term" value="F:ligand-gated monoatomic ion channel activity"/>
    <property type="evidence" value="ECO:0007669"/>
    <property type="project" value="InterPro"/>
</dbReference>
<evidence type="ECO:0000313" key="14">
    <source>
        <dbReference type="EMBL" id="PWJ82355.1"/>
    </source>
</evidence>
<keyword evidence="6 10" id="KW-0472">Membrane</keyword>
<sequence length="371" mass="40060">MQPPCRPGALFALAISSLLIVSAVFLVTFPALAQEAPINARTVKVGVYVSPPFVEKEGDGYSGMAIDLWNKTATDLKLTSDFHEFRNYTDLTRAVTSGAVDAAVTNLSITAERAAAMDFTHPWFDAGLRVMVERDDGTSFGEVIEKLNDAGHLQTYAWIAATILAATLLMTLFDRTFDSEFPKKWREGLAESFYHVMSIATSGKSGRKNLFGWAGRIWQGLWMVCGVAVIAYITSSITSVMTAAAITNQINSVADLQGKTVGVQSGSIAEEFMASSFGNTMPFDHLSDAVAALANGEIVAIVGDAPVLEYYAYSRPEAAVKVIGNTFRPDKYGFAFNVGSNLRKPVSLAIIASHEDGSTEKLRSNYFGMVP</sequence>
<accession>A0A316C1F4</accession>
<dbReference type="SMART" id="SM00079">
    <property type="entry name" value="PBPe"/>
    <property type="match status" value="1"/>
</dbReference>
<keyword evidence="7" id="KW-0675">Receptor</keyword>
<keyword evidence="15" id="KW-1185">Reference proteome</keyword>
<evidence type="ECO:0000256" key="8">
    <source>
        <dbReference type="ARBA" id="ARBA00023180"/>
    </source>
</evidence>
<dbReference type="SUPFAM" id="SSF53850">
    <property type="entry name" value="Periplasmic binding protein-like II"/>
    <property type="match status" value="1"/>
</dbReference>
<evidence type="ECO:0000256" key="3">
    <source>
        <dbReference type="ARBA" id="ARBA00022692"/>
    </source>
</evidence>
<evidence type="ECO:0000256" key="11">
    <source>
        <dbReference type="SAM" id="SignalP"/>
    </source>
</evidence>
<dbReference type="EMBL" id="QGGG01000009">
    <property type="protein sequence ID" value="PWJ82355.1"/>
    <property type="molecule type" value="Genomic_DNA"/>
</dbReference>
<feature type="domain" description="Ionotropic glutamate receptor C-terminal" evidence="13">
    <location>
        <begin position="42"/>
        <end position="369"/>
    </location>
</feature>
<feature type="signal peptide" evidence="11">
    <location>
        <begin position="1"/>
        <end position="33"/>
    </location>
</feature>
<dbReference type="Pfam" id="PF00497">
    <property type="entry name" value="SBP_bac_3"/>
    <property type="match status" value="1"/>
</dbReference>
<evidence type="ECO:0000256" key="9">
    <source>
        <dbReference type="ARBA" id="ARBA00023303"/>
    </source>
</evidence>
<keyword evidence="3 10" id="KW-0812">Transmembrane</keyword>
<keyword evidence="4 10" id="KW-1133">Transmembrane helix</keyword>
<protein>
    <submittedName>
        <fullName evidence="14">Amino acid ABC transporter substrate-binding protein (PAAT family)</fullName>
    </submittedName>
</protein>
<proteinExistence type="predicted"/>
<keyword evidence="2" id="KW-0813">Transport</keyword>
<comment type="subcellular location">
    <subcellularLocation>
        <location evidence="1">Membrane</location>
        <topology evidence="1">Multi-pass membrane protein</topology>
    </subcellularLocation>
</comment>
<feature type="transmembrane region" description="Helical" evidence="10">
    <location>
        <begin position="155"/>
        <end position="173"/>
    </location>
</feature>
<evidence type="ECO:0000256" key="2">
    <source>
        <dbReference type="ARBA" id="ARBA00022448"/>
    </source>
</evidence>
<evidence type="ECO:0000256" key="1">
    <source>
        <dbReference type="ARBA" id="ARBA00004141"/>
    </source>
</evidence>
<keyword evidence="5" id="KW-0406">Ion transport</keyword>
<evidence type="ECO:0000256" key="6">
    <source>
        <dbReference type="ARBA" id="ARBA00023136"/>
    </source>
</evidence>
<evidence type="ECO:0000256" key="5">
    <source>
        <dbReference type="ARBA" id="ARBA00023065"/>
    </source>
</evidence>
<dbReference type="Proteomes" id="UP000245396">
    <property type="component" value="Unassembled WGS sequence"/>
</dbReference>
<comment type="caution">
    <text evidence="14">The sequence shown here is derived from an EMBL/GenBank/DDBJ whole genome shotgun (WGS) entry which is preliminary data.</text>
</comment>
<name>A0A316C1F4_PSESE</name>
<evidence type="ECO:0000259" key="12">
    <source>
        <dbReference type="SMART" id="SM00062"/>
    </source>
</evidence>
<dbReference type="InterPro" id="IPR001320">
    <property type="entry name" value="Iontro_rcpt_C"/>
</dbReference>